<dbReference type="GO" id="GO:0046872">
    <property type="term" value="F:metal ion binding"/>
    <property type="evidence" value="ECO:0007669"/>
    <property type="project" value="UniProtKB-KW"/>
</dbReference>
<dbReference type="Proteomes" id="UP001283361">
    <property type="component" value="Unassembled WGS sequence"/>
</dbReference>
<comment type="caution">
    <text evidence="12">The sequence shown here is derived from an EMBL/GenBank/DDBJ whole genome shotgun (WGS) entry which is preliminary data.</text>
</comment>
<keyword evidence="13" id="KW-1185">Reference proteome</keyword>
<feature type="binding site" evidence="8">
    <location>
        <position position="207"/>
    </location>
    <ligand>
        <name>Zn(2+)</name>
        <dbReference type="ChEBI" id="CHEBI:29105"/>
        <note>catalytic</note>
    </ligand>
</feature>
<dbReference type="InterPro" id="IPR041645">
    <property type="entry name" value="ADAMTS_CR_2"/>
</dbReference>
<feature type="active site" evidence="8">
    <location>
        <position position="204"/>
    </location>
</feature>
<feature type="transmembrane region" description="Helical" evidence="9">
    <location>
        <begin position="555"/>
        <end position="577"/>
    </location>
</feature>
<keyword evidence="1" id="KW-0645">Protease</keyword>
<feature type="domain" description="Peptidase M12B" evidence="11">
    <location>
        <begin position="38"/>
        <end position="266"/>
    </location>
</feature>
<proteinExistence type="predicted"/>
<keyword evidence="5" id="KW-0482">Metalloprotease</keyword>
<keyword evidence="4 8" id="KW-0862">Zinc</keyword>
<reference evidence="12" key="1">
    <citation type="journal article" date="2023" name="G3 (Bethesda)">
        <title>A reference genome for the long-term kleptoplast-retaining sea slug Elysia crispata morphotype clarki.</title>
        <authorList>
            <person name="Eastman K.E."/>
            <person name="Pendleton A.L."/>
            <person name="Shaikh M.A."/>
            <person name="Suttiyut T."/>
            <person name="Ogas R."/>
            <person name="Tomko P."/>
            <person name="Gavelis G."/>
            <person name="Widhalm J.R."/>
            <person name="Wisecaver J.H."/>
        </authorList>
    </citation>
    <scope>NUCLEOTIDE SEQUENCE</scope>
    <source>
        <strain evidence="12">ECLA1</strain>
    </source>
</reference>
<comment type="caution">
    <text evidence="8">Lacks conserved residue(s) required for the propagation of feature annotation.</text>
</comment>
<feature type="chain" id="PRO_5041919595" description="Peptidase M12B domain-containing protein" evidence="10">
    <location>
        <begin position="31"/>
        <end position="578"/>
    </location>
</feature>
<dbReference type="Pfam" id="PF17771">
    <property type="entry name" value="ADAMTS_CR_2"/>
    <property type="match status" value="1"/>
</dbReference>
<evidence type="ECO:0000256" key="4">
    <source>
        <dbReference type="ARBA" id="ARBA00022833"/>
    </source>
</evidence>
<protein>
    <recommendedName>
        <fullName evidence="11">Peptidase M12B domain-containing protein</fullName>
    </recommendedName>
</protein>
<dbReference type="GO" id="GO:0004222">
    <property type="term" value="F:metalloendopeptidase activity"/>
    <property type="evidence" value="ECO:0007669"/>
    <property type="project" value="InterPro"/>
</dbReference>
<dbReference type="PROSITE" id="PS50215">
    <property type="entry name" value="ADAM_MEPRO"/>
    <property type="match status" value="1"/>
</dbReference>
<evidence type="ECO:0000256" key="2">
    <source>
        <dbReference type="ARBA" id="ARBA00022723"/>
    </source>
</evidence>
<evidence type="ECO:0000256" key="10">
    <source>
        <dbReference type="SAM" id="SignalP"/>
    </source>
</evidence>
<name>A0AAE1A8P4_9GAST</name>
<feature type="binding site" evidence="8">
    <location>
        <position position="213"/>
    </location>
    <ligand>
        <name>Zn(2+)</name>
        <dbReference type="ChEBI" id="CHEBI:29105"/>
        <note>catalytic</note>
    </ligand>
</feature>
<dbReference type="Gene3D" id="3.40.390.10">
    <property type="entry name" value="Collagenase (Catalytic Domain)"/>
    <property type="match status" value="1"/>
</dbReference>
<keyword evidence="9" id="KW-0472">Membrane</keyword>
<dbReference type="SUPFAM" id="SSF55486">
    <property type="entry name" value="Metalloproteases ('zincins'), catalytic domain"/>
    <property type="match status" value="1"/>
</dbReference>
<keyword evidence="10" id="KW-0732">Signal</keyword>
<feature type="signal peptide" evidence="10">
    <location>
        <begin position="1"/>
        <end position="30"/>
    </location>
</feature>
<evidence type="ECO:0000256" key="7">
    <source>
        <dbReference type="ARBA" id="ARBA00023180"/>
    </source>
</evidence>
<dbReference type="EMBL" id="JAWDGP010002462">
    <property type="protein sequence ID" value="KAK3783018.1"/>
    <property type="molecule type" value="Genomic_DNA"/>
</dbReference>
<keyword evidence="2 8" id="KW-0479">Metal-binding</keyword>
<evidence type="ECO:0000256" key="3">
    <source>
        <dbReference type="ARBA" id="ARBA00022801"/>
    </source>
</evidence>
<evidence type="ECO:0000313" key="13">
    <source>
        <dbReference type="Proteomes" id="UP001283361"/>
    </source>
</evidence>
<dbReference type="PANTHER" id="PTHR11905:SF159">
    <property type="entry name" value="ADAM METALLOPROTEASE"/>
    <property type="match status" value="1"/>
</dbReference>
<dbReference type="InterPro" id="IPR024079">
    <property type="entry name" value="MetalloPept_cat_dom_sf"/>
</dbReference>
<keyword evidence="7" id="KW-0325">Glycoprotein</keyword>
<keyword evidence="6" id="KW-1015">Disulfide bond</keyword>
<dbReference type="PANTHER" id="PTHR11905">
    <property type="entry name" value="ADAM A DISINTEGRIN AND METALLOPROTEASE DOMAIN"/>
    <property type="match status" value="1"/>
</dbReference>
<evidence type="ECO:0000259" key="11">
    <source>
        <dbReference type="PROSITE" id="PS50215"/>
    </source>
</evidence>
<dbReference type="Gene3D" id="3.40.1620.60">
    <property type="match status" value="1"/>
</dbReference>
<evidence type="ECO:0000256" key="5">
    <source>
        <dbReference type="ARBA" id="ARBA00023049"/>
    </source>
</evidence>
<keyword evidence="9" id="KW-1133">Transmembrane helix</keyword>
<evidence type="ECO:0000313" key="12">
    <source>
        <dbReference type="EMBL" id="KAK3783018.1"/>
    </source>
</evidence>
<keyword evidence="9" id="KW-0812">Transmembrane</keyword>
<evidence type="ECO:0000256" key="9">
    <source>
        <dbReference type="SAM" id="Phobius"/>
    </source>
</evidence>
<dbReference type="AlphaFoldDB" id="A0AAE1A8P4"/>
<sequence>MEEFRKAMKILITSTLVALLVFQTGSVSRAEDESSKDYVIDTLIVVDDVFYDRWKSYLDPKKTAPEEISDKIIEYLSLVVHQANKRLETTRRHSSIRIKMQVVDTKLNQAVLEFVPANILTRRIRAKAALKVFRNWVLNKGLGASYDHLMLITGKPMESINPGKKQGTVTGSAHIGTVCNTSGSSISVVQDLGGFQGVHVVAHELAHSLGAIHDGEPGAEACKEDNRFLMSPNGQSVSDGDSDVIKRNPWYMSSCSAAAISKNIERVVKSQSNCLAKASRAIPEFTSTTALVAGQVYNAVEQCRMLYGPGSSLCLGKSFSSLEEICTTMYCASTGSGCLQHFAAEGTTCGDRKWCQMGLCVDSEEAPERGDCPFGDTALLRGDGFTCADFIARYPSACYNDEIREVCCGSCAEVYTGRDVCPYGDRLTGCTREYCEQVYPNGTLVAEVCCGACNYTEPRQCQDVSLIDGLTCQERVQAYGNRECYNGTVAFHCCESCSSERMDRPGCEYGDLIRGSYCQVNAKHNCSGCTKRLTSVCCLTCDPDCPREKDENSDGGIQLAVNVILTLILPFLSIFILS</sequence>
<dbReference type="InterPro" id="IPR001590">
    <property type="entry name" value="Peptidase_M12B"/>
</dbReference>
<keyword evidence="3" id="KW-0378">Hydrolase</keyword>
<gene>
    <name evidence="12" type="ORF">RRG08_015358</name>
</gene>
<accession>A0AAE1A8P4</accession>
<organism evidence="12 13">
    <name type="scientific">Elysia crispata</name>
    <name type="common">lettuce slug</name>
    <dbReference type="NCBI Taxonomy" id="231223"/>
    <lineage>
        <taxon>Eukaryota</taxon>
        <taxon>Metazoa</taxon>
        <taxon>Spiralia</taxon>
        <taxon>Lophotrochozoa</taxon>
        <taxon>Mollusca</taxon>
        <taxon>Gastropoda</taxon>
        <taxon>Heterobranchia</taxon>
        <taxon>Euthyneura</taxon>
        <taxon>Panpulmonata</taxon>
        <taxon>Sacoglossa</taxon>
        <taxon>Placobranchoidea</taxon>
        <taxon>Plakobranchidae</taxon>
        <taxon>Elysia</taxon>
    </lineage>
</organism>
<evidence type="ECO:0000256" key="6">
    <source>
        <dbReference type="ARBA" id="ARBA00023157"/>
    </source>
</evidence>
<dbReference type="Pfam" id="PF13688">
    <property type="entry name" value="Reprolysin_5"/>
    <property type="match status" value="1"/>
</dbReference>
<evidence type="ECO:0000256" key="8">
    <source>
        <dbReference type="PROSITE-ProRule" id="PRU00276"/>
    </source>
</evidence>
<evidence type="ECO:0000256" key="1">
    <source>
        <dbReference type="ARBA" id="ARBA00022670"/>
    </source>
</evidence>
<feature type="binding site" evidence="8">
    <location>
        <position position="203"/>
    </location>
    <ligand>
        <name>Zn(2+)</name>
        <dbReference type="ChEBI" id="CHEBI:29105"/>
        <note>catalytic</note>
    </ligand>
</feature>
<dbReference type="GO" id="GO:0006509">
    <property type="term" value="P:membrane protein ectodomain proteolysis"/>
    <property type="evidence" value="ECO:0007669"/>
    <property type="project" value="TreeGrafter"/>
</dbReference>